<dbReference type="InterPro" id="IPR001509">
    <property type="entry name" value="Epimerase_deHydtase"/>
</dbReference>
<name>A0A6V8MLL3_9BACT</name>
<keyword evidence="4" id="KW-1185">Reference proteome</keyword>
<proteinExistence type="inferred from homology"/>
<gene>
    <name evidence="3" type="ORF">GMST_32350</name>
</gene>
<organism evidence="3 4">
    <name type="scientific">Geomonas silvestris</name>
    <dbReference type="NCBI Taxonomy" id="2740184"/>
    <lineage>
        <taxon>Bacteria</taxon>
        <taxon>Pseudomonadati</taxon>
        <taxon>Thermodesulfobacteriota</taxon>
        <taxon>Desulfuromonadia</taxon>
        <taxon>Geobacterales</taxon>
        <taxon>Geobacteraceae</taxon>
        <taxon>Geomonas</taxon>
    </lineage>
</organism>
<dbReference type="PANTHER" id="PTHR43000">
    <property type="entry name" value="DTDP-D-GLUCOSE 4,6-DEHYDRATASE-RELATED"/>
    <property type="match status" value="1"/>
</dbReference>
<feature type="domain" description="NAD-dependent epimerase/dehydratase" evidence="2">
    <location>
        <begin position="4"/>
        <end position="233"/>
    </location>
</feature>
<evidence type="ECO:0000313" key="3">
    <source>
        <dbReference type="EMBL" id="GFO60910.1"/>
    </source>
</evidence>
<accession>A0A6V8MLL3</accession>
<protein>
    <submittedName>
        <fullName evidence="3">CDP-abequose synthase</fullName>
    </submittedName>
</protein>
<dbReference type="SUPFAM" id="SSF51735">
    <property type="entry name" value="NAD(P)-binding Rossmann-fold domains"/>
    <property type="match status" value="1"/>
</dbReference>
<dbReference type="AlphaFoldDB" id="A0A6V8MLL3"/>
<sequence>MTTLVTGATGFVGGALTRRLVELGREVHILTRAQSDTWRLAEIEDRVVRHVVDLSDAATLERVVAEVKPQIVYHLATYGGFASQRDTDAIFAANLTGTMNLLRACEKVGFDCFVNTGSSSEYGTKKEPMREADIPEPLGDYGVSKVAASLHCRSEALQKGLPVVTLRLFSPYGPWDDPKRFIPYLLATLLRGETPRLSTPLSVRDWVYIDDVLDLYLKTDELAKLRGEIINVGSGSQSSLGEVAALAERLAGTGASAVWGGVAAQRVEPTCWVADIGKAKALLDWEPQTGLTEGLEKTVDWMRGHLSLYR</sequence>
<dbReference type="RefSeq" id="WP_183355719.1">
    <property type="nucleotide sequence ID" value="NZ_BLXX01000011.1"/>
</dbReference>
<dbReference type="Pfam" id="PF01370">
    <property type="entry name" value="Epimerase"/>
    <property type="match status" value="1"/>
</dbReference>
<dbReference type="EMBL" id="BLXX01000011">
    <property type="protein sequence ID" value="GFO60910.1"/>
    <property type="molecule type" value="Genomic_DNA"/>
</dbReference>
<dbReference type="InterPro" id="IPR036291">
    <property type="entry name" value="NAD(P)-bd_dom_sf"/>
</dbReference>
<evidence type="ECO:0000313" key="4">
    <source>
        <dbReference type="Proteomes" id="UP000556026"/>
    </source>
</evidence>
<dbReference type="Proteomes" id="UP000556026">
    <property type="component" value="Unassembled WGS sequence"/>
</dbReference>
<evidence type="ECO:0000256" key="1">
    <source>
        <dbReference type="ARBA" id="ARBA00007637"/>
    </source>
</evidence>
<dbReference type="Gene3D" id="3.40.50.720">
    <property type="entry name" value="NAD(P)-binding Rossmann-like Domain"/>
    <property type="match status" value="1"/>
</dbReference>
<evidence type="ECO:0000259" key="2">
    <source>
        <dbReference type="Pfam" id="PF01370"/>
    </source>
</evidence>
<reference evidence="4" key="1">
    <citation type="submission" date="2020-06" db="EMBL/GenBank/DDBJ databases">
        <title>Draft genomic sequence of Geomonas sp. Red330.</title>
        <authorList>
            <person name="Itoh H."/>
            <person name="Zhenxing X."/>
            <person name="Ushijima N."/>
            <person name="Masuda Y."/>
            <person name="Shiratori Y."/>
            <person name="Senoo K."/>
        </authorList>
    </citation>
    <scope>NUCLEOTIDE SEQUENCE [LARGE SCALE GENOMIC DNA]</scope>
    <source>
        <strain evidence="4">Red330</strain>
    </source>
</reference>
<comment type="similarity">
    <text evidence="1">Belongs to the NAD(P)-dependent epimerase/dehydratase family.</text>
</comment>
<comment type="caution">
    <text evidence="3">The sequence shown here is derived from an EMBL/GenBank/DDBJ whole genome shotgun (WGS) entry which is preliminary data.</text>
</comment>